<proteinExistence type="predicted"/>
<name>A0A5B0P441_PUCGR</name>
<gene>
    <name evidence="2" type="ORF">PGT21_032210</name>
</gene>
<dbReference type="AlphaFoldDB" id="A0A5B0P441"/>
<evidence type="ECO:0000313" key="3">
    <source>
        <dbReference type="Proteomes" id="UP000324748"/>
    </source>
</evidence>
<organism evidence="2 3">
    <name type="scientific">Puccinia graminis f. sp. tritici</name>
    <dbReference type="NCBI Taxonomy" id="56615"/>
    <lineage>
        <taxon>Eukaryota</taxon>
        <taxon>Fungi</taxon>
        <taxon>Dikarya</taxon>
        <taxon>Basidiomycota</taxon>
        <taxon>Pucciniomycotina</taxon>
        <taxon>Pucciniomycetes</taxon>
        <taxon>Pucciniales</taxon>
        <taxon>Pucciniaceae</taxon>
        <taxon>Puccinia</taxon>
    </lineage>
</organism>
<reference evidence="2 3" key="1">
    <citation type="submission" date="2019-05" db="EMBL/GenBank/DDBJ databases">
        <title>Emergence of the Ug99 lineage of the wheat stem rust pathogen through somatic hybridization.</title>
        <authorList>
            <person name="Li F."/>
            <person name="Upadhyaya N.M."/>
            <person name="Sperschneider J."/>
            <person name="Matny O."/>
            <person name="Nguyen-Phuc H."/>
            <person name="Mago R."/>
            <person name="Raley C."/>
            <person name="Miller M.E."/>
            <person name="Silverstein K.A.T."/>
            <person name="Henningsen E."/>
            <person name="Hirsch C.D."/>
            <person name="Visser B."/>
            <person name="Pretorius Z.A."/>
            <person name="Steffenson B.J."/>
            <person name="Schwessinger B."/>
            <person name="Dodds P.N."/>
            <person name="Figueroa M."/>
        </authorList>
    </citation>
    <scope>NUCLEOTIDE SEQUENCE [LARGE SCALE GENOMIC DNA]</scope>
    <source>
        <strain evidence="2">21-0</strain>
    </source>
</reference>
<evidence type="ECO:0000256" key="1">
    <source>
        <dbReference type="SAM" id="SignalP"/>
    </source>
</evidence>
<keyword evidence="3" id="KW-1185">Reference proteome</keyword>
<dbReference type="EMBL" id="VSWC01000079">
    <property type="protein sequence ID" value="KAA1094888.1"/>
    <property type="molecule type" value="Genomic_DNA"/>
</dbReference>
<dbReference type="Proteomes" id="UP000324748">
    <property type="component" value="Unassembled WGS sequence"/>
</dbReference>
<sequence>MRVTTCVLLFASFLQALAGPSQLLQPRAPADPGFYCSVATARSLAVCITYPDNMGKRKHYAAENNHIEEPPNASHYQTCRNGYHPECCLITIDPYLGNPNIQIPSDIYSNSCKPPSV</sequence>
<evidence type="ECO:0008006" key="4">
    <source>
        <dbReference type="Google" id="ProtNLM"/>
    </source>
</evidence>
<feature type="chain" id="PRO_5022855004" description="Hydrophobin" evidence="1">
    <location>
        <begin position="19"/>
        <end position="117"/>
    </location>
</feature>
<keyword evidence="1" id="KW-0732">Signal</keyword>
<comment type="caution">
    <text evidence="2">The sequence shown here is derived from an EMBL/GenBank/DDBJ whole genome shotgun (WGS) entry which is preliminary data.</text>
</comment>
<protein>
    <recommendedName>
        <fullName evidence="4">Hydrophobin</fullName>
    </recommendedName>
</protein>
<accession>A0A5B0P441</accession>
<feature type="signal peptide" evidence="1">
    <location>
        <begin position="1"/>
        <end position="18"/>
    </location>
</feature>
<evidence type="ECO:0000313" key="2">
    <source>
        <dbReference type="EMBL" id="KAA1094888.1"/>
    </source>
</evidence>